<sequence length="66" mass="6883">MADDFAAVAVAQPSPGRSHEAEAIRPAALPASSLADRCDRGVEILSRWAGILTFIGVVAGLAYLIF</sequence>
<evidence type="ECO:0000313" key="2">
    <source>
        <dbReference type="EMBL" id="EQB12292.1"/>
    </source>
</evidence>
<accession>T0HH09</accession>
<gene>
    <name evidence="2" type="ORF">L288_02710</name>
</gene>
<dbReference type="Proteomes" id="UP000015525">
    <property type="component" value="Unassembled WGS sequence"/>
</dbReference>
<name>T0HH09_9SPHN</name>
<feature type="transmembrane region" description="Helical" evidence="1">
    <location>
        <begin position="44"/>
        <end position="65"/>
    </location>
</feature>
<proteinExistence type="predicted"/>
<organism evidence="2 3">
    <name type="scientific">Sphingobium quisquiliarum P25</name>
    <dbReference type="NCBI Taxonomy" id="1329909"/>
    <lineage>
        <taxon>Bacteria</taxon>
        <taxon>Pseudomonadati</taxon>
        <taxon>Pseudomonadota</taxon>
        <taxon>Alphaproteobacteria</taxon>
        <taxon>Sphingomonadales</taxon>
        <taxon>Sphingomonadaceae</taxon>
        <taxon>Sphingobium</taxon>
    </lineage>
</organism>
<keyword evidence="1" id="KW-0812">Transmembrane</keyword>
<evidence type="ECO:0000313" key="3">
    <source>
        <dbReference type="Proteomes" id="UP000015525"/>
    </source>
</evidence>
<keyword evidence="3" id="KW-1185">Reference proteome</keyword>
<keyword evidence="1" id="KW-0472">Membrane</keyword>
<protein>
    <submittedName>
        <fullName evidence="2">Uncharacterized protein</fullName>
    </submittedName>
</protein>
<dbReference type="AlphaFoldDB" id="T0HH09"/>
<dbReference type="EMBL" id="ATHO01000018">
    <property type="protein sequence ID" value="EQB12292.1"/>
    <property type="molecule type" value="Genomic_DNA"/>
</dbReference>
<evidence type="ECO:0000256" key="1">
    <source>
        <dbReference type="SAM" id="Phobius"/>
    </source>
</evidence>
<keyword evidence="1" id="KW-1133">Transmembrane helix</keyword>
<dbReference type="RefSeq" id="WP_021236858.1">
    <property type="nucleotide sequence ID" value="NZ_ATHO01000018.1"/>
</dbReference>
<comment type="caution">
    <text evidence="2">The sequence shown here is derived from an EMBL/GenBank/DDBJ whole genome shotgun (WGS) entry which is preliminary data.</text>
</comment>
<dbReference type="PATRIC" id="fig|1329909.3.peg.507"/>
<reference evidence="2 3" key="1">
    <citation type="journal article" date="2013" name="Genome Announc.">
        <title>Draft Genome Sequence of Sphingobium quisquiliarum Strain P25T, a Novel Hexachlorocyclohexane (HCH)-Degrading Bacterium Isolated from an HCH Dumpsite.</title>
        <authorList>
            <person name="Kumar Singh A."/>
            <person name="Sangwan N."/>
            <person name="Sharma A."/>
            <person name="Gupta V."/>
            <person name="Khurana J.P."/>
            <person name="Lal R."/>
        </authorList>
    </citation>
    <scope>NUCLEOTIDE SEQUENCE [LARGE SCALE GENOMIC DNA]</scope>
    <source>
        <strain evidence="2 3">P25</strain>
    </source>
</reference>